<feature type="transmembrane region" description="Helical" evidence="7">
    <location>
        <begin position="246"/>
        <end position="264"/>
    </location>
</feature>
<evidence type="ECO:0000256" key="1">
    <source>
        <dbReference type="ARBA" id="ARBA00004651"/>
    </source>
</evidence>
<feature type="transmembrane region" description="Helical" evidence="7">
    <location>
        <begin position="153"/>
        <end position="172"/>
    </location>
</feature>
<evidence type="ECO:0000256" key="5">
    <source>
        <dbReference type="ARBA" id="ARBA00022989"/>
    </source>
</evidence>
<dbReference type="RefSeq" id="WP_036645899.1">
    <property type="nucleotide sequence ID" value="NZ_BAVZ01000001.1"/>
</dbReference>
<dbReference type="AlphaFoldDB" id="W7YDX2"/>
<evidence type="ECO:0000256" key="6">
    <source>
        <dbReference type="ARBA" id="ARBA00023136"/>
    </source>
</evidence>
<feature type="transmembrane region" description="Helical" evidence="7">
    <location>
        <begin position="67"/>
        <end position="84"/>
    </location>
</feature>
<evidence type="ECO:0000256" key="7">
    <source>
        <dbReference type="SAM" id="Phobius"/>
    </source>
</evidence>
<evidence type="ECO:0000256" key="2">
    <source>
        <dbReference type="ARBA" id="ARBA00007362"/>
    </source>
</evidence>
<feature type="transmembrane region" description="Helical" evidence="7">
    <location>
        <begin position="90"/>
        <end position="111"/>
    </location>
</feature>
<feature type="transmembrane region" description="Helical" evidence="7">
    <location>
        <begin position="270"/>
        <end position="287"/>
    </location>
</feature>
<dbReference type="Proteomes" id="UP000019364">
    <property type="component" value="Unassembled WGS sequence"/>
</dbReference>
<dbReference type="Pfam" id="PF00892">
    <property type="entry name" value="EamA"/>
    <property type="match status" value="2"/>
</dbReference>
<name>W7YDX2_9BACL</name>
<evidence type="ECO:0000313" key="9">
    <source>
        <dbReference type="EMBL" id="GAF06677.1"/>
    </source>
</evidence>
<comment type="subcellular location">
    <subcellularLocation>
        <location evidence="1">Cell membrane</location>
        <topology evidence="1">Multi-pass membrane protein</topology>
    </subcellularLocation>
</comment>
<keyword evidence="4 7" id="KW-0812">Transmembrane</keyword>
<reference evidence="9 10" key="1">
    <citation type="journal article" date="2014" name="Genome Announc.">
        <title>Draft Genome Sequence of Paenibacillus pini JCM 16418T, Isolated from the Rhizosphere of Pine Tree.</title>
        <authorList>
            <person name="Yuki M."/>
            <person name="Oshima K."/>
            <person name="Suda W."/>
            <person name="Oshida Y."/>
            <person name="Kitamura K."/>
            <person name="Iida Y."/>
            <person name="Hattori M."/>
            <person name="Ohkuma M."/>
        </authorList>
    </citation>
    <scope>NUCLEOTIDE SEQUENCE [LARGE SCALE GENOMIC DNA]</scope>
    <source>
        <strain evidence="9 10">JCM 16418</strain>
    </source>
</reference>
<dbReference type="EMBL" id="BAVZ01000001">
    <property type="protein sequence ID" value="GAF06677.1"/>
    <property type="molecule type" value="Genomic_DNA"/>
</dbReference>
<dbReference type="GO" id="GO:0005886">
    <property type="term" value="C:plasma membrane"/>
    <property type="evidence" value="ECO:0007669"/>
    <property type="project" value="UniProtKB-SubCell"/>
</dbReference>
<dbReference type="PANTHER" id="PTHR42920">
    <property type="entry name" value="OS03G0707200 PROTEIN-RELATED"/>
    <property type="match status" value="1"/>
</dbReference>
<dbReference type="InterPro" id="IPR051258">
    <property type="entry name" value="Diverse_Substrate_Transporter"/>
</dbReference>
<dbReference type="OrthoDB" id="3180815at2"/>
<dbReference type="PANTHER" id="PTHR42920:SF5">
    <property type="entry name" value="EAMA DOMAIN-CONTAINING PROTEIN"/>
    <property type="match status" value="1"/>
</dbReference>
<dbReference type="SUPFAM" id="SSF103481">
    <property type="entry name" value="Multidrug resistance efflux transporter EmrE"/>
    <property type="match status" value="2"/>
</dbReference>
<feature type="domain" description="EamA" evidence="8">
    <location>
        <begin position="7"/>
        <end position="136"/>
    </location>
</feature>
<keyword evidence="10" id="KW-1185">Reference proteome</keyword>
<keyword evidence="3" id="KW-1003">Cell membrane</keyword>
<evidence type="ECO:0000259" key="8">
    <source>
        <dbReference type="Pfam" id="PF00892"/>
    </source>
</evidence>
<feature type="transmembrane region" description="Helical" evidence="7">
    <location>
        <begin position="184"/>
        <end position="204"/>
    </location>
</feature>
<dbReference type="InterPro" id="IPR000620">
    <property type="entry name" value="EamA_dom"/>
</dbReference>
<evidence type="ECO:0000313" key="10">
    <source>
        <dbReference type="Proteomes" id="UP000019364"/>
    </source>
</evidence>
<gene>
    <name evidence="9" type="ORF">JCM16418_649</name>
</gene>
<feature type="domain" description="EamA" evidence="8">
    <location>
        <begin position="152"/>
        <end position="282"/>
    </location>
</feature>
<keyword evidence="5 7" id="KW-1133">Transmembrane helix</keyword>
<comment type="caution">
    <text evidence="9">The sequence shown here is derived from an EMBL/GenBank/DDBJ whole genome shotgun (WGS) entry which is preliminary data.</text>
</comment>
<protein>
    <submittedName>
        <fullName evidence="9">Permease</fullName>
    </submittedName>
</protein>
<organism evidence="9 10">
    <name type="scientific">Paenibacillus pini JCM 16418</name>
    <dbReference type="NCBI Taxonomy" id="1236976"/>
    <lineage>
        <taxon>Bacteria</taxon>
        <taxon>Bacillati</taxon>
        <taxon>Bacillota</taxon>
        <taxon>Bacilli</taxon>
        <taxon>Bacillales</taxon>
        <taxon>Paenibacillaceae</taxon>
        <taxon>Paenibacillus</taxon>
    </lineage>
</organism>
<proteinExistence type="inferred from homology"/>
<accession>W7YDX2</accession>
<sequence>MNKLKYPLLILIGAASYGVLSSIMKVGIKEGFHVNQMLGSQYLFGWALLLLLMLIFSRKKLSAKQWIALLAVGVTMSGTSVFYGKAVERLPASIAVVLLFQFTWIGVLMEAVADRRFPSRSKLISIVILIAGTLLAGGVVGESSGAAALDVRGVIYGLISAFTFALYMFVSGRVGTEVPAFNKSFLMTTGAGVIVLAVFSPAFIWDGSLVEGLWKYGLLLGVLGVLIPVVFFAIGMPKVGSGTGAILGAAELPAAVLASVFLVHEHVSGMQWMGIVLIFIGIGVPQIRFSRRKRVQQYDHNESAPAKG</sequence>
<evidence type="ECO:0000256" key="4">
    <source>
        <dbReference type="ARBA" id="ARBA00022692"/>
    </source>
</evidence>
<dbReference type="InterPro" id="IPR037185">
    <property type="entry name" value="EmrE-like"/>
</dbReference>
<feature type="transmembrane region" description="Helical" evidence="7">
    <location>
        <begin position="37"/>
        <end position="55"/>
    </location>
</feature>
<keyword evidence="6 7" id="KW-0472">Membrane</keyword>
<evidence type="ECO:0000256" key="3">
    <source>
        <dbReference type="ARBA" id="ARBA00022475"/>
    </source>
</evidence>
<comment type="similarity">
    <text evidence="2">Belongs to the EamA transporter family.</text>
</comment>
<feature type="transmembrane region" description="Helical" evidence="7">
    <location>
        <begin position="123"/>
        <end position="141"/>
    </location>
</feature>
<dbReference type="STRING" id="1236976.JCM16418_649"/>
<dbReference type="eggNOG" id="COG0697">
    <property type="taxonomic scope" value="Bacteria"/>
</dbReference>
<feature type="transmembrane region" description="Helical" evidence="7">
    <location>
        <begin position="216"/>
        <end position="234"/>
    </location>
</feature>